<dbReference type="PANTHER" id="PTHR45855">
    <property type="entry name" value="TRANSCRIPTION FACTOR PIF1-RELATED"/>
    <property type="match status" value="1"/>
</dbReference>
<dbReference type="Gene3D" id="4.10.280.10">
    <property type="entry name" value="Helix-loop-helix DNA-binding domain"/>
    <property type="match status" value="1"/>
</dbReference>
<keyword evidence="2" id="KW-0805">Transcription regulation</keyword>
<dbReference type="GO" id="GO:0005634">
    <property type="term" value="C:nucleus"/>
    <property type="evidence" value="ECO:0007669"/>
    <property type="project" value="UniProtKB-SubCell"/>
</dbReference>
<evidence type="ECO:0000313" key="7">
    <source>
        <dbReference type="EMBL" id="MBX59354.1"/>
    </source>
</evidence>
<dbReference type="GO" id="GO:0046983">
    <property type="term" value="F:protein dimerization activity"/>
    <property type="evidence" value="ECO:0007669"/>
    <property type="project" value="InterPro"/>
</dbReference>
<evidence type="ECO:0000256" key="5">
    <source>
        <dbReference type="ARBA" id="ARBA00023242"/>
    </source>
</evidence>
<dbReference type="GO" id="GO:0003677">
    <property type="term" value="F:DNA binding"/>
    <property type="evidence" value="ECO:0007669"/>
    <property type="project" value="UniProtKB-KW"/>
</dbReference>
<evidence type="ECO:0000259" key="6">
    <source>
        <dbReference type="PROSITE" id="PS50888"/>
    </source>
</evidence>
<dbReference type="PANTHER" id="PTHR45855:SF23">
    <property type="entry name" value="TRANSCRIPTION FACTOR MEE8-RELATED"/>
    <property type="match status" value="1"/>
</dbReference>
<keyword evidence="3" id="KW-0238">DNA-binding</keyword>
<dbReference type="AlphaFoldDB" id="A0A2P2PX84"/>
<evidence type="ECO:0000256" key="3">
    <source>
        <dbReference type="ARBA" id="ARBA00023125"/>
    </source>
</evidence>
<proteinExistence type="predicted"/>
<evidence type="ECO:0000256" key="2">
    <source>
        <dbReference type="ARBA" id="ARBA00023015"/>
    </source>
</evidence>
<accession>A0A2P2PX84</accession>
<dbReference type="PROSITE" id="PS50888">
    <property type="entry name" value="BHLH"/>
    <property type="match status" value="1"/>
</dbReference>
<protein>
    <submittedName>
        <fullName evidence="7">DNA binding protein</fullName>
    </submittedName>
</protein>
<reference evidence="7" key="1">
    <citation type="submission" date="2018-02" db="EMBL/GenBank/DDBJ databases">
        <title>Rhizophora mucronata_Transcriptome.</title>
        <authorList>
            <person name="Meera S.P."/>
            <person name="Sreeshan A."/>
            <person name="Augustine A."/>
        </authorList>
    </citation>
    <scope>NUCLEOTIDE SEQUENCE</scope>
    <source>
        <tissue evidence="7">Leaf</tissue>
    </source>
</reference>
<feature type="domain" description="BHLH" evidence="6">
    <location>
        <begin position="1"/>
        <end position="24"/>
    </location>
</feature>
<dbReference type="SUPFAM" id="SSF47459">
    <property type="entry name" value="HLH, helix-loop-helix DNA-binding domain"/>
    <property type="match status" value="1"/>
</dbReference>
<dbReference type="InterPro" id="IPR031066">
    <property type="entry name" value="bHLH_ALC-like_plant"/>
</dbReference>
<dbReference type="InterPro" id="IPR011598">
    <property type="entry name" value="bHLH_dom"/>
</dbReference>
<evidence type="ECO:0000256" key="4">
    <source>
        <dbReference type="ARBA" id="ARBA00023163"/>
    </source>
</evidence>
<keyword evidence="4" id="KW-0804">Transcription</keyword>
<dbReference type="EMBL" id="GGEC01078870">
    <property type="protein sequence ID" value="MBX59354.1"/>
    <property type="molecule type" value="Transcribed_RNA"/>
</dbReference>
<comment type="subcellular location">
    <subcellularLocation>
        <location evidence="1">Nucleus</location>
    </subcellularLocation>
</comment>
<sequence length="155" mass="17372">MVPNSRKKDKASMLDEVIDYLKQLRTQVQMMSRMNMQSMMLPMGMHQQMYMSMMASMSFGMGMGMDVMDRTPIAGPNIAGIPPVLYPTAFTPMTSWDGSTGGDHRLHAASATVMPDQLSAFLACQSQPMTMDAYRRMAAPYQQLIQQQLSPNFRS</sequence>
<organism evidence="7">
    <name type="scientific">Rhizophora mucronata</name>
    <name type="common">Asiatic mangrove</name>
    <dbReference type="NCBI Taxonomy" id="61149"/>
    <lineage>
        <taxon>Eukaryota</taxon>
        <taxon>Viridiplantae</taxon>
        <taxon>Streptophyta</taxon>
        <taxon>Embryophyta</taxon>
        <taxon>Tracheophyta</taxon>
        <taxon>Spermatophyta</taxon>
        <taxon>Magnoliopsida</taxon>
        <taxon>eudicotyledons</taxon>
        <taxon>Gunneridae</taxon>
        <taxon>Pentapetalae</taxon>
        <taxon>rosids</taxon>
        <taxon>fabids</taxon>
        <taxon>Malpighiales</taxon>
        <taxon>Rhizophoraceae</taxon>
        <taxon>Rhizophora</taxon>
    </lineage>
</organism>
<keyword evidence="5" id="KW-0539">Nucleus</keyword>
<name>A0A2P2PX84_RHIMU</name>
<evidence type="ECO:0000256" key="1">
    <source>
        <dbReference type="ARBA" id="ARBA00004123"/>
    </source>
</evidence>
<dbReference type="InterPro" id="IPR036638">
    <property type="entry name" value="HLH_DNA-bd_sf"/>
</dbReference>